<dbReference type="PROSITE" id="PS50007">
    <property type="entry name" value="PIPLC_X_DOMAIN"/>
    <property type="match status" value="1"/>
</dbReference>
<dbReference type="GO" id="GO:0016042">
    <property type="term" value="P:lipid catabolic process"/>
    <property type="evidence" value="ECO:0007669"/>
    <property type="project" value="UniProtKB-KW"/>
</dbReference>
<dbReference type="Gene3D" id="2.60.40.150">
    <property type="entry name" value="C2 domain"/>
    <property type="match status" value="1"/>
</dbReference>
<feature type="domain" description="PI-PLC Y-box" evidence="3">
    <location>
        <begin position="272"/>
        <end position="382"/>
    </location>
</feature>
<evidence type="ECO:0000256" key="1">
    <source>
        <dbReference type="RuleBase" id="RU361133"/>
    </source>
</evidence>
<name>A0A0C2WHJ2_AMAMK</name>
<evidence type="ECO:0000259" key="3">
    <source>
        <dbReference type="PROSITE" id="PS50008"/>
    </source>
</evidence>
<dbReference type="InterPro" id="IPR001711">
    <property type="entry name" value="PLipase_C_Pinositol-sp_Y"/>
</dbReference>
<sequence length="525" mass="58707">MSADPLKDDYNQLNDAYSIDTSLNAAPLDTEVRLSQLVLDAIQERGLSVEELLRSPVIIPPEVDDSLPLANYIISSSHNTYLLSRQVFGRSSAACYTHVIDRNGRCVEIDVWPSKTGPIVTHGYTFTTGIPFESACTAIGKAVNEGDWPVVVSLECHVGADGQEELVKIMKEAWGDKLVHKALEGIDDDKVSPRDLRGKIVLMVEYYPPAQAATETGNEPEPDSNPDSPPSSPEKEDDEQDEDIIQDSLWPGRRQRKKRDPISEILAECGYYARSMKPRSGWLKQHIIDPKHIVINISESSCGRLLSNSSNLPLLITHAQRYPRRLYPDPWRVESSNLDPLMFWRSGAQMAALNWQVFDLGLQLNEAMFVGTKGWALKPPQLVNEQTGERPRRTVKFEVEIAGINALPPPNGKQGKSFKTYLKAAVFHANGEAEWRTSVVKAQDDPAVRSSVMWNEAVSWEIELDELTFISFTVLEDEFGPDDKIVVFCARVDHLQQGWKLARMLDMKGKDSGALLLARFAVIPM</sequence>
<evidence type="ECO:0000256" key="2">
    <source>
        <dbReference type="SAM" id="MobiDB-lite"/>
    </source>
</evidence>
<dbReference type="AlphaFoldDB" id="A0A0C2WHJ2"/>
<dbReference type="InterPro" id="IPR001192">
    <property type="entry name" value="PI-PLC_fam"/>
</dbReference>
<dbReference type="PROSITE" id="PS50008">
    <property type="entry name" value="PIPLC_Y_DOMAIN"/>
    <property type="match status" value="1"/>
</dbReference>
<dbReference type="PANTHER" id="PTHR10336">
    <property type="entry name" value="PHOSPHOINOSITIDE-SPECIFIC PHOSPHOLIPASE C FAMILY PROTEIN"/>
    <property type="match status" value="1"/>
</dbReference>
<dbReference type="GO" id="GO:0004435">
    <property type="term" value="F:phosphatidylinositol-4,5-bisphosphate phospholipase C activity"/>
    <property type="evidence" value="ECO:0007669"/>
    <property type="project" value="UniProtKB-EC"/>
</dbReference>
<comment type="catalytic activity">
    <reaction evidence="1">
        <text>a 1,2-diacyl-sn-glycero-3-phospho-(1D-myo-inositol-4,5-bisphosphate) + H2O = 1D-myo-inositol 1,4,5-trisphosphate + a 1,2-diacyl-sn-glycerol + H(+)</text>
        <dbReference type="Rhea" id="RHEA:33179"/>
        <dbReference type="ChEBI" id="CHEBI:15377"/>
        <dbReference type="ChEBI" id="CHEBI:15378"/>
        <dbReference type="ChEBI" id="CHEBI:17815"/>
        <dbReference type="ChEBI" id="CHEBI:58456"/>
        <dbReference type="ChEBI" id="CHEBI:203600"/>
        <dbReference type="EC" id="3.1.4.11"/>
    </reaction>
</comment>
<keyword evidence="1" id="KW-0378">Hydrolase</keyword>
<dbReference type="CDD" id="cd00275">
    <property type="entry name" value="C2_PLC_like"/>
    <property type="match status" value="1"/>
</dbReference>
<dbReference type="STRING" id="946122.A0A0C2WHJ2"/>
<dbReference type="SMART" id="SM00149">
    <property type="entry name" value="PLCYc"/>
    <property type="match status" value="1"/>
</dbReference>
<gene>
    <name evidence="4" type="ORF">M378DRAFT_194366</name>
</gene>
<feature type="compositionally biased region" description="Acidic residues" evidence="2">
    <location>
        <begin position="235"/>
        <end position="245"/>
    </location>
</feature>
<keyword evidence="5" id="KW-1185">Reference proteome</keyword>
<accession>A0A0C2WHJ2</accession>
<dbReference type="PRINTS" id="PR00390">
    <property type="entry name" value="PHPHLIPASEC"/>
</dbReference>
<dbReference type="Pfam" id="PF00388">
    <property type="entry name" value="PI-PLC-X"/>
    <property type="match status" value="1"/>
</dbReference>
<dbReference type="OrthoDB" id="269822at2759"/>
<dbReference type="GO" id="GO:0048015">
    <property type="term" value="P:phosphatidylinositol-mediated signaling"/>
    <property type="evidence" value="ECO:0007669"/>
    <property type="project" value="TreeGrafter"/>
</dbReference>
<dbReference type="SUPFAM" id="SSF49562">
    <property type="entry name" value="C2 domain (Calcium/lipid-binding domain, CaLB)"/>
    <property type="match status" value="1"/>
</dbReference>
<evidence type="ECO:0000313" key="5">
    <source>
        <dbReference type="Proteomes" id="UP000054549"/>
    </source>
</evidence>
<dbReference type="Proteomes" id="UP000054549">
    <property type="component" value="Unassembled WGS sequence"/>
</dbReference>
<dbReference type="InterPro" id="IPR000909">
    <property type="entry name" value="PLipase_C_PInositol-sp_X_dom"/>
</dbReference>
<proteinExistence type="predicted"/>
<dbReference type="InParanoid" id="A0A0C2WHJ2"/>
<dbReference type="InterPro" id="IPR017946">
    <property type="entry name" value="PLC-like_Pdiesterase_TIM-brl"/>
</dbReference>
<dbReference type="SUPFAM" id="SSF51695">
    <property type="entry name" value="PLC-like phosphodiesterases"/>
    <property type="match status" value="1"/>
</dbReference>
<dbReference type="Pfam" id="PF00387">
    <property type="entry name" value="PI-PLC-Y"/>
    <property type="match status" value="1"/>
</dbReference>
<keyword evidence="1" id="KW-0442">Lipid degradation</keyword>
<reference evidence="4 5" key="1">
    <citation type="submission" date="2014-04" db="EMBL/GenBank/DDBJ databases">
        <title>Evolutionary Origins and Diversification of the Mycorrhizal Mutualists.</title>
        <authorList>
            <consortium name="DOE Joint Genome Institute"/>
            <consortium name="Mycorrhizal Genomics Consortium"/>
            <person name="Kohler A."/>
            <person name="Kuo A."/>
            <person name="Nagy L.G."/>
            <person name="Floudas D."/>
            <person name="Copeland A."/>
            <person name="Barry K.W."/>
            <person name="Cichocki N."/>
            <person name="Veneault-Fourrey C."/>
            <person name="LaButti K."/>
            <person name="Lindquist E.A."/>
            <person name="Lipzen A."/>
            <person name="Lundell T."/>
            <person name="Morin E."/>
            <person name="Murat C."/>
            <person name="Riley R."/>
            <person name="Ohm R."/>
            <person name="Sun H."/>
            <person name="Tunlid A."/>
            <person name="Henrissat B."/>
            <person name="Grigoriev I.V."/>
            <person name="Hibbett D.S."/>
            <person name="Martin F."/>
        </authorList>
    </citation>
    <scope>NUCLEOTIDE SEQUENCE [LARGE SCALE GENOMIC DNA]</scope>
    <source>
        <strain evidence="4 5">Koide BX008</strain>
    </source>
</reference>
<dbReference type="GO" id="GO:0051209">
    <property type="term" value="P:release of sequestered calcium ion into cytosol"/>
    <property type="evidence" value="ECO:0007669"/>
    <property type="project" value="TreeGrafter"/>
</dbReference>
<feature type="region of interest" description="Disordered" evidence="2">
    <location>
        <begin position="212"/>
        <end position="256"/>
    </location>
</feature>
<keyword evidence="1" id="KW-0443">Lipid metabolism</keyword>
<dbReference type="PANTHER" id="PTHR10336:SF169">
    <property type="entry name" value="PHOSPHOINOSITIDE PHOSPHOLIPASE C"/>
    <property type="match status" value="1"/>
</dbReference>
<evidence type="ECO:0000313" key="4">
    <source>
        <dbReference type="EMBL" id="KIL56106.1"/>
    </source>
</evidence>
<dbReference type="EMBL" id="KN818447">
    <property type="protein sequence ID" value="KIL56106.1"/>
    <property type="molecule type" value="Genomic_DNA"/>
</dbReference>
<dbReference type="HOGENOM" id="CLU_002738_3_1_1"/>
<dbReference type="SMART" id="SM00148">
    <property type="entry name" value="PLCXc"/>
    <property type="match status" value="1"/>
</dbReference>
<protein>
    <recommendedName>
        <fullName evidence="1">Phosphoinositide phospholipase C</fullName>
        <ecNumber evidence="1">3.1.4.11</ecNumber>
    </recommendedName>
</protein>
<dbReference type="InterPro" id="IPR035892">
    <property type="entry name" value="C2_domain_sf"/>
</dbReference>
<dbReference type="EC" id="3.1.4.11" evidence="1"/>
<dbReference type="Gene3D" id="3.20.20.190">
    <property type="entry name" value="Phosphatidylinositol (PI) phosphodiesterase"/>
    <property type="match status" value="1"/>
</dbReference>
<organism evidence="4 5">
    <name type="scientific">Amanita muscaria (strain Koide BX008)</name>
    <dbReference type="NCBI Taxonomy" id="946122"/>
    <lineage>
        <taxon>Eukaryota</taxon>
        <taxon>Fungi</taxon>
        <taxon>Dikarya</taxon>
        <taxon>Basidiomycota</taxon>
        <taxon>Agaricomycotina</taxon>
        <taxon>Agaricomycetes</taxon>
        <taxon>Agaricomycetidae</taxon>
        <taxon>Agaricales</taxon>
        <taxon>Pluteineae</taxon>
        <taxon>Amanitaceae</taxon>
        <taxon>Amanita</taxon>
    </lineage>
</organism>